<dbReference type="STRING" id="1862672.BO225_01140"/>
<dbReference type="RefSeq" id="WP_076340459.1">
    <property type="nucleotide sequence ID" value="NZ_CAPDDE010000013.1"/>
</dbReference>
<dbReference type="EMBL" id="MPKA01000034">
    <property type="protein sequence ID" value="OLU47853.1"/>
    <property type="molecule type" value="Genomic_DNA"/>
</dbReference>
<keyword evidence="2" id="KW-1185">Reference proteome</keyword>
<protein>
    <submittedName>
        <fullName evidence="1">Uncharacterized protein</fullName>
    </submittedName>
</protein>
<dbReference type="GeneID" id="78274558"/>
<sequence>MSVPELLAIYEIVQSPIREVIMNRIIDVLESMPPSAMSDYIQSRLHFHTIRNQIDYLFLIIRNKHYYQAVALCESLLRSATLPIDRAKIRIAKLILLHQIDPRHFDLEAQALSNDPSFPLVREDWIHICAFHAYNQNDYDRAQLLFEEEIKNQKTFFPAILFLAHMHDPKIEFSQEVFCRYNIQDYPVAYQHLYTYFKMKFSHSSFSILESYLWNICRKEIKEFYPENIIIRLIHDELEWISENTGNRTKLYMFHQQFD</sequence>
<evidence type="ECO:0000313" key="2">
    <source>
        <dbReference type="Proteomes" id="UP000186705"/>
    </source>
</evidence>
<proteinExistence type="predicted"/>
<dbReference type="AlphaFoldDB" id="A0A1U7NQE4"/>
<comment type="caution">
    <text evidence="1">The sequence shown here is derived from an EMBL/GenBank/DDBJ whole genome shotgun (WGS) entry which is preliminary data.</text>
</comment>
<organism evidence="1 2">
    <name type="scientific">Dubosiella newyorkensis</name>
    <dbReference type="NCBI Taxonomy" id="1862672"/>
    <lineage>
        <taxon>Bacteria</taxon>
        <taxon>Bacillati</taxon>
        <taxon>Bacillota</taxon>
        <taxon>Erysipelotrichia</taxon>
        <taxon>Erysipelotrichales</taxon>
        <taxon>Erysipelotrichaceae</taxon>
        <taxon>Dubosiella</taxon>
    </lineage>
</organism>
<evidence type="ECO:0000313" key="1">
    <source>
        <dbReference type="EMBL" id="OLU47853.1"/>
    </source>
</evidence>
<name>A0A1U7NQE4_9FIRM</name>
<dbReference type="OrthoDB" id="3034386at2"/>
<reference evidence="1 2" key="1">
    <citation type="submission" date="2016-11" db="EMBL/GenBank/DDBJ databases">
        <title>Description of two novel members of the family Erysipelotrichaceae: Ileibacterium lipovorans gen. nov., sp. nov. and Dubosiella newyorkensis, gen. nov., sp. nov.</title>
        <authorList>
            <person name="Cox L.M."/>
            <person name="Sohn J."/>
            <person name="Tyrrell K.L."/>
            <person name="Citron D.M."/>
            <person name="Lawson P.A."/>
            <person name="Patel N.B."/>
            <person name="Iizumi T."/>
            <person name="Perez-Perez G.I."/>
            <person name="Goldstein E.J."/>
            <person name="Blaser M.J."/>
        </authorList>
    </citation>
    <scope>NUCLEOTIDE SEQUENCE [LARGE SCALE GENOMIC DNA]</scope>
    <source>
        <strain evidence="1 2">NYU-BL-A4</strain>
    </source>
</reference>
<dbReference type="Proteomes" id="UP000186705">
    <property type="component" value="Unassembled WGS sequence"/>
</dbReference>
<accession>A0A1U7NQE4</accession>
<gene>
    <name evidence="1" type="ORF">BO225_01140</name>
</gene>